<dbReference type="Pfam" id="PF04934">
    <property type="entry name" value="Med6"/>
    <property type="match status" value="1"/>
</dbReference>
<evidence type="ECO:0000313" key="10">
    <source>
        <dbReference type="EMBL" id="KKY39478.1"/>
    </source>
</evidence>
<dbReference type="InterPro" id="IPR038566">
    <property type="entry name" value="Mediator_Med6_sf"/>
</dbReference>
<feature type="region of interest" description="Disordered" evidence="9">
    <location>
        <begin position="215"/>
        <end position="244"/>
    </location>
</feature>
<evidence type="ECO:0000256" key="6">
    <source>
        <dbReference type="ARBA" id="ARBA00023242"/>
    </source>
</evidence>
<keyword evidence="11" id="KW-1185">Reference proteome</keyword>
<reference evidence="10 11" key="1">
    <citation type="submission" date="2015-05" db="EMBL/GenBank/DDBJ databases">
        <title>Distinctive expansion of gene families associated with plant cell wall degradation and secondary metabolism in the genomes of grapevine trunk pathogens.</title>
        <authorList>
            <person name="Lawrence D.P."/>
            <person name="Travadon R."/>
            <person name="Rolshausen P.E."/>
            <person name="Baumgartner K."/>
        </authorList>
    </citation>
    <scope>NUCLEOTIDE SEQUENCE [LARGE SCALE GENOMIC DNA]</scope>
    <source>
        <strain evidence="10">DA912</strain>
    </source>
</reference>
<comment type="similarity">
    <text evidence="2 8">Belongs to the Mediator complex subunit 6 family.</text>
</comment>
<evidence type="ECO:0000256" key="9">
    <source>
        <dbReference type="SAM" id="MobiDB-lite"/>
    </source>
</evidence>
<dbReference type="Gene3D" id="3.10.450.580">
    <property type="entry name" value="Mediator complex, subunit Med6"/>
    <property type="match status" value="1"/>
</dbReference>
<dbReference type="AlphaFoldDB" id="A0A0G2HXQ6"/>
<dbReference type="EMBL" id="LCUC01000018">
    <property type="protein sequence ID" value="KKY39478.1"/>
    <property type="molecule type" value="Genomic_DNA"/>
</dbReference>
<evidence type="ECO:0000256" key="4">
    <source>
        <dbReference type="ARBA" id="ARBA00023015"/>
    </source>
</evidence>
<comment type="function">
    <text evidence="8">Component of the Mediator complex, a coactivator involved in the regulated transcription of nearly all RNA polymerase II-dependent genes. Mediator functions as a bridge to convey information from gene-specific regulatory proteins to the basal RNA polymerase II transcription machinery. Mediator is recruited to promoters by direct interactions with regulatory proteins and serves as a scaffold for the assembly of a functional preinitiation complex with RNA polymerase II and the general transcription factors.</text>
</comment>
<comment type="caution">
    <text evidence="10">The sequence shown here is derived from an EMBL/GenBank/DDBJ whole genome shotgun (WGS) entry which is preliminary data.</text>
</comment>
<evidence type="ECO:0000256" key="3">
    <source>
        <dbReference type="ARBA" id="ARBA00020634"/>
    </source>
</evidence>
<keyword evidence="5 8" id="KW-0804">Transcription</keyword>
<evidence type="ECO:0000256" key="7">
    <source>
        <dbReference type="ARBA" id="ARBA00031259"/>
    </source>
</evidence>
<gene>
    <name evidence="8" type="primary">MED6</name>
    <name evidence="10" type="ORF">UCDDA912_g00496</name>
</gene>
<name>A0A0G2HXQ6_9PEZI</name>
<protein>
    <recommendedName>
        <fullName evidence="3 8">Mediator of RNA polymerase II transcription subunit 6</fullName>
    </recommendedName>
    <alternativeName>
        <fullName evidence="7 8">Mediator complex subunit 6</fullName>
    </alternativeName>
</protein>
<dbReference type="GO" id="GO:0003712">
    <property type="term" value="F:transcription coregulator activity"/>
    <property type="evidence" value="ECO:0007669"/>
    <property type="project" value="InterPro"/>
</dbReference>
<dbReference type="GO" id="GO:0016592">
    <property type="term" value="C:mediator complex"/>
    <property type="evidence" value="ECO:0007669"/>
    <property type="project" value="InterPro"/>
</dbReference>
<evidence type="ECO:0000256" key="8">
    <source>
        <dbReference type="RuleBase" id="RU364143"/>
    </source>
</evidence>
<evidence type="ECO:0000256" key="1">
    <source>
        <dbReference type="ARBA" id="ARBA00004123"/>
    </source>
</evidence>
<dbReference type="GO" id="GO:0006357">
    <property type="term" value="P:regulation of transcription by RNA polymerase II"/>
    <property type="evidence" value="ECO:0007669"/>
    <property type="project" value="InterPro"/>
</dbReference>
<feature type="region of interest" description="Disordered" evidence="9">
    <location>
        <begin position="112"/>
        <end position="147"/>
    </location>
</feature>
<organism evidence="10 11">
    <name type="scientific">Diaporthe ampelina</name>
    <dbReference type="NCBI Taxonomy" id="1214573"/>
    <lineage>
        <taxon>Eukaryota</taxon>
        <taxon>Fungi</taxon>
        <taxon>Dikarya</taxon>
        <taxon>Ascomycota</taxon>
        <taxon>Pezizomycotina</taxon>
        <taxon>Sordariomycetes</taxon>
        <taxon>Sordariomycetidae</taxon>
        <taxon>Diaporthales</taxon>
        <taxon>Diaporthaceae</taxon>
        <taxon>Diaporthe</taxon>
    </lineage>
</organism>
<evidence type="ECO:0000313" key="11">
    <source>
        <dbReference type="Proteomes" id="UP000034680"/>
    </source>
</evidence>
<evidence type="ECO:0000256" key="5">
    <source>
        <dbReference type="ARBA" id="ARBA00023163"/>
    </source>
</evidence>
<sequence length="244" mass="26500">MQFGPLHTNTVLHYFATSPFFDPTSNNNVIQNQAQYNANLFHVIATREAFETRLRSMQGLEYIVAEQPAETGPGQGTGATISTAVGKILESANSIQKWTPAKGHVYASPQIPRASTLEPKEATPMPEGPDGKQGQPPAKTSTKEEELARLAEESFRIHMKYGGDYMDEIPITGAPGNFHFASTGRNDKLTVPSVPPVTLKPPTLAPLNTKAVEVLSAKEAKKTKSPRPGGSGRSKDRRKRTTFS</sequence>
<evidence type="ECO:0000256" key="2">
    <source>
        <dbReference type="ARBA" id="ARBA00007526"/>
    </source>
</evidence>
<dbReference type="OrthoDB" id="344220at2759"/>
<keyword evidence="4 8" id="KW-0805">Transcription regulation</keyword>
<dbReference type="InterPro" id="IPR007018">
    <property type="entry name" value="Mediator_Med6"/>
</dbReference>
<dbReference type="STRING" id="1214573.A0A0G2HXQ6"/>
<keyword evidence="8" id="KW-0010">Activator</keyword>
<keyword evidence="6 8" id="KW-0539">Nucleus</keyword>
<feature type="compositionally biased region" description="Basic residues" evidence="9">
    <location>
        <begin position="235"/>
        <end position="244"/>
    </location>
</feature>
<comment type="subunit">
    <text evidence="8">Component of the Mediator complex.</text>
</comment>
<proteinExistence type="inferred from homology"/>
<comment type="subcellular location">
    <subcellularLocation>
        <location evidence="1 8">Nucleus</location>
    </subcellularLocation>
</comment>
<accession>A0A0G2HXQ6</accession>
<dbReference type="Proteomes" id="UP000034680">
    <property type="component" value="Unassembled WGS sequence"/>
</dbReference>
<reference evidence="10 11" key="2">
    <citation type="submission" date="2015-05" db="EMBL/GenBank/DDBJ databases">
        <authorList>
            <person name="Morales-Cruz A."/>
            <person name="Amrine K.C."/>
            <person name="Cantu D."/>
        </authorList>
    </citation>
    <scope>NUCLEOTIDE SEQUENCE [LARGE SCALE GENOMIC DNA]</scope>
    <source>
        <strain evidence="10">DA912</strain>
    </source>
</reference>
<dbReference type="PANTHER" id="PTHR13104">
    <property type="entry name" value="MED-6-RELATED"/>
    <property type="match status" value="1"/>
</dbReference>